<evidence type="ECO:0000256" key="11">
    <source>
        <dbReference type="RuleBase" id="RU004450"/>
    </source>
</evidence>
<dbReference type="InterPro" id="IPR000568">
    <property type="entry name" value="ATP_synth_F0_asu"/>
</dbReference>
<dbReference type="GO" id="GO:0046933">
    <property type="term" value="F:proton-transporting ATP synthase activity, rotational mechanism"/>
    <property type="evidence" value="ECO:0007669"/>
    <property type="project" value="TreeGrafter"/>
</dbReference>
<feature type="transmembrane region" description="Helical" evidence="12">
    <location>
        <begin position="36"/>
        <end position="59"/>
    </location>
</feature>
<keyword evidence="6" id="KW-0375">Hydrogen ion transport</keyword>
<keyword evidence="3" id="KW-0813">Transport</keyword>
<dbReference type="InterPro" id="IPR045083">
    <property type="entry name" value="ATP_synth_F0_asu_bact/mt"/>
</dbReference>
<evidence type="ECO:0000256" key="4">
    <source>
        <dbReference type="ARBA" id="ARBA00022547"/>
    </source>
</evidence>
<evidence type="ECO:0000256" key="12">
    <source>
        <dbReference type="SAM" id="Phobius"/>
    </source>
</evidence>
<evidence type="ECO:0000256" key="10">
    <source>
        <dbReference type="ARBA" id="ARBA00023310"/>
    </source>
</evidence>
<dbReference type="GO" id="GO:0045259">
    <property type="term" value="C:proton-transporting ATP synthase complex"/>
    <property type="evidence" value="ECO:0007669"/>
    <property type="project" value="UniProtKB-KW"/>
</dbReference>
<evidence type="ECO:0000256" key="7">
    <source>
        <dbReference type="ARBA" id="ARBA00022989"/>
    </source>
</evidence>
<keyword evidence="10" id="KW-0066">ATP synthesis</keyword>
<dbReference type="GeneID" id="4602231"/>
<evidence type="ECO:0000256" key="9">
    <source>
        <dbReference type="ARBA" id="ARBA00023136"/>
    </source>
</evidence>
<evidence type="ECO:0000256" key="1">
    <source>
        <dbReference type="ARBA" id="ARBA00004141"/>
    </source>
</evidence>
<keyword evidence="7 12" id="KW-1133">Transmembrane helix</keyword>
<feature type="transmembrane region" description="Helical" evidence="12">
    <location>
        <begin position="151"/>
        <end position="173"/>
    </location>
</feature>
<organism evidence="13">
    <name type="scientific">Romanomermis nielseni</name>
    <dbReference type="NCBI Taxonomy" id="416167"/>
    <lineage>
        <taxon>Eukaryota</taxon>
        <taxon>Metazoa</taxon>
        <taxon>Ecdysozoa</taxon>
        <taxon>Nematoda</taxon>
        <taxon>Enoplea</taxon>
        <taxon>Dorylaimia</taxon>
        <taxon>Mermithida</taxon>
        <taxon>Mermithoidea</taxon>
        <taxon>Mermithidae</taxon>
        <taxon>Romanomermis</taxon>
    </lineage>
</organism>
<comment type="subcellular location">
    <subcellularLocation>
        <location evidence="1">Membrane</location>
        <topology evidence="1">Multi-pass membrane protein</topology>
    </subcellularLocation>
    <subcellularLocation>
        <location evidence="11">Mitochondrion inner membrane</location>
        <topology evidence="11">Multi-pass membrane protein</topology>
    </subcellularLocation>
</comment>
<keyword evidence="4" id="KW-0138">CF(0)</keyword>
<feature type="transmembrane region" description="Helical" evidence="12">
    <location>
        <begin position="124"/>
        <end position="144"/>
    </location>
</feature>
<accession>A1Z399</accession>
<dbReference type="CTD" id="4508"/>
<gene>
    <name evidence="13" type="primary">ATP6</name>
</gene>
<dbReference type="EMBL" id="EF175763">
    <property type="protein sequence ID" value="ABL73782.1"/>
    <property type="molecule type" value="Genomic_DNA"/>
</dbReference>
<dbReference type="Gene3D" id="1.20.120.220">
    <property type="entry name" value="ATP synthase, F0 complex, subunit A"/>
    <property type="match status" value="1"/>
</dbReference>
<sequence length="183" mass="21830">MMSPFQFLSMQVSFPLLIFVFFINKMNLFNKFILKFQIFEVLLFSLILFNLFGMLPFFWSIACYIWSNLLLSLLIWGVMFFSLLFKFLKLFMSHLLPYGSPVFLWWFLIALEMVSQLIRPVTLSLRLMCNLIAGHVMISLISFLSFKYFILLIIFIFFEMMVALIQSVVYSLLNLIYFKEMNN</sequence>
<geneLocation type="mitochondrion" evidence="13"/>
<proteinExistence type="inferred from homology"/>
<dbReference type="InterPro" id="IPR035908">
    <property type="entry name" value="F0_ATP_A_sf"/>
</dbReference>
<evidence type="ECO:0000256" key="8">
    <source>
        <dbReference type="ARBA" id="ARBA00023065"/>
    </source>
</evidence>
<dbReference type="AlphaFoldDB" id="A1Z399"/>
<evidence type="ECO:0000256" key="3">
    <source>
        <dbReference type="ARBA" id="ARBA00022448"/>
    </source>
</evidence>
<comment type="similarity">
    <text evidence="2">Belongs to the ATPase A chain family.</text>
</comment>
<evidence type="ECO:0000256" key="6">
    <source>
        <dbReference type="ARBA" id="ARBA00022781"/>
    </source>
</evidence>
<evidence type="ECO:0000313" key="13">
    <source>
        <dbReference type="EMBL" id="ABL73782.1"/>
    </source>
</evidence>
<keyword evidence="8" id="KW-0406">Ion transport</keyword>
<dbReference type="PANTHER" id="PTHR11410:SF0">
    <property type="entry name" value="ATP SYNTHASE SUBUNIT A"/>
    <property type="match status" value="1"/>
</dbReference>
<reference evidence="13" key="1">
    <citation type="submission" date="2006-12" db="EMBL/GenBank/DDBJ databases">
        <authorList>
            <person name="Wu Z.K."/>
            <person name="Hyman B.C."/>
        </authorList>
    </citation>
    <scope>NUCLEOTIDE SEQUENCE</scope>
</reference>
<evidence type="ECO:0000256" key="2">
    <source>
        <dbReference type="ARBA" id="ARBA00006810"/>
    </source>
</evidence>
<name>A1Z399_9BILA</name>
<keyword evidence="13" id="KW-0496">Mitochondrion</keyword>
<dbReference type="Pfam" id="PF00119">
    <property type="entry name" value="ATP-synt_A"/>
    <property type="match status" value="1"/>
</dbReference>
<evidence type="ECO:0000256" key="5">
    <source>
        <dbReference type="ARBA" id="ARBA00022692"/>
    </source>
</evidence>
<keyword evidence="9 12" id="KW-0472">Membrane</keyword>
<dbReference type="PANTHER" id="PTHR11410">
    <property type="entry name" value="ATP SYNTHASE SUBUNIT A"/>
    <property type="match status" value="1"/>
</dbReference>
<feature type="transmembrane region" description="Helical" evidence="12">
    <location>
        <begin position="6"/>
        <end position="24"/>
    </location>
</feature>
<dbReference type="PRINTS" id="PR00123">
    <property type="entry name" value="ATPASEA"/>
</dbReference>
<feature type="transmembrane region" description="Helical" evidence="12">
    <location>
        <begin position="65"/>
        <end position="88"/>
    </location>
</feature>
<protein>
    <recommendedName>
        <fullName evidence="11">ATP synthase subunit a</fullName>
    </recommendedName>
</protein>
<dbReference type="GO" id="GO:0005743">
    <property type="term" value="C:mitochondrial inner membrane"/>
    <property type="evidence" value="ECO:0007669"/>
    <property type="project" value="UniProtKB-SubCell"/>
</dbReference>
<feature type="transmembrane region" description="Helical" evidence="12">
    <location>
        <begin position="95"/>
        <end position="118"/>
    </location>
</feature>
<dbReference type="SUPFAM" id="SSF81336">
    <property type="entry name" value="F1F0 ATP synthase subunit A"/>
    <property type="match status" value="1"/>
</dbReference>
<dbReference type="RefSeq" id="YP_918963.1">
    <property type="nucleotide sequence ID" value="NC_008692.1"/>
</dbReference>
<keyword evidence="5 12" id="KW-0812">Transmembrane</keyword>
<dbReference type="CDD" id="cd00310">
    <property type="entry name" value="ATP-synt_Fo_a_6"/>
    <property type="match status" value="1"/>
</dbReference>